<evidence type="ECO:0000313" key="2">
    <source>
        <dbReference type="Proteomes" id="UP000594342"/>
    </source>
</evidence>
<dbReference type="Proteomes" id="UP000594342">
    <property type="component" value="Unassembled WGS sequence"/>
</dbReference>
<proteinExistence type="predicted"/>
<dbReference type="EMBL" id="UPSH01000001">
    <property type="protein sequence ID" value="VBB18535.1"/>
    <property type="molecule type" value="Genomic_DNA"/>
</dbReference>
<keyword evidence="2" id="KW-1185">Reference proteome</keyword>
<reference evidence="1 2" key="1">
    <citation type="submission" date="2018-10" db="EMBL/GenBank/DDBJ databases">
        <authorList>
            <consortium name="IHU Genomes"/>
        </authorList>
    </citation>
    <scope>NUCLEOTIDE SEQUENCE [LARGE SCALE GENOMIC DNA]</scope>
    <source>
        <strain evidence="1 2">A1</strain>
    </source>
</reference>
<name>A0A5K0U9V7_9VIRU</name>
<protein>
    <submittedName>
        <fullName evidence="1">Uncharacterized protein</fullName>
    </submittedName>
</protein>
<comment type="caution">
    <text evidence="1">The sequence shown here is derived from an EMBL/GenBank/DDBJ whole genome shotgun (WGS) entry which is preliminary data.</text>
</comment>
<accession>A0A5K0U9V7</accession>
<organism evidence="1 2">
    <name type="scientific">Yasminevirus sp. GU-2018</name>
    <dbReference type="NCBI Taxonomy" id="2420051"/>
    <lineage>
        <taxon>Viruses</taxon>
        <taxon>Varidnaviria</taxon>
        <taxon>Bamfordvirae</taxon>
        <taxon>Nucleocytoviricota</taxon>
        <taxon>Megaviricetes</taxon>
        <taxon>Imitervirales</taxon>
        <taxon>Mimiviridae</taxon>
        <taxon>Klosneuvirinae</taxon>
        <taxon>Yasminevirus</taxon>
        <taxon>Yasminevirus saudimassiliense</taxon>
    </lineage>
</organism>
<sequence>MSFSSYKQRMARPVVMKPIQQELDRVPRQFSDFMNEQSNRFSEICKVYLEGMTVDDVRYMKPEDFINLVPVEHHRHKLLMTIMVRRYLYRPDESEAVYCKPEKCDTFTDSDSTDTPCDKNEYACDKCSHVCSNSNCNHNCGDYTKIVKGKN</sequence>
<evidence type="ECO:0000313" key="1">
    <source>
        <dbReference type="EMBL" id="VBB18535.1"/>
    </source>
</evidence>
<gene>
    <name evidence="1" type="ORF">YASMINEVIRUS_998</name>
</gene>